<reference evidence="6" key="3">
    <citation type="submission" date="2015-04" db="UniProtKB">
        <authorList>
            <consortium name="EnsemblPlants"/>
        </authorList>
    </citation>
    <scope>IDENTIFICATION</scope>
    <source>
        <strain evidence="6">cv. Jemalong A17</strain>
    </source>
</reference>
<dbReference type="FunFam" id="3.40.50.720:FF:000085">
    <property type="entry name" value="Dihydroflavonol reductase"/>
    <property type="match status" value="1"/>
</dbReference>
<dbReference type="SUPFAM" id="SSF51735">
    <property type="entry name" value="NAD(P)-binding Rossmann-fold domains"/>
    <property type="match status" value="1"/>
</dbReference>
<dbReference type="PANTHER" id="PTHR10366:SF802">
    <property type="entry name" value="CINNAMYL ALCOHOL DEHYDROGENASE"/>
    <property type="match status" value="1"/>
</dbReference>
<evidence type="ECO:0000313" key="5">
    <source>
        <dbReference type="EMBL" id="KEH19927.1"/>
    </source>
</evidence>
<protein>
    <submittedName>
        <fullName evidence="5">Cinnamyl alcohol dehydrogenase</fullName>
    </submittedName>
</protein>
<dbReference type="CDD" id="cd08958">
    <property type="entry name" value="FR_SDR_e"/>
    <property type="match status" value="1"/>
</dbReference>
<name>A0A072TRB7_MEDTR</name>
<reference evidence="5 7" key="2">
    <citation type="journal article" date="2014" name="BMC Genomics">
        <title>An improved genome release (version Mt4.0) for the model legume Medicago truncatula.</title>
        <authorList>
            <person name="Tang H."/>
            <person name="Krishnakumar V."/>
            <person name="Bidwell S."/>
            <person name="Rosen B."/>
            <person name="Chan A."/>
            <person name="Zhou S."/>
            <person name="Gentzbittel L."/>
            <person name="Childs K.L."/>
            <person name="Yandell M."/>
            <person name="Gundlach H."/>
            <person name="Mayer K.F."/>
            <person name="Schwartz D.C."/>
            <person name="Town C.D."/>
        </authorList>
    </citation>
    <scope>GENOME REANNOTATION</scope>
    <source>
        <strain evidence="5">A17</strain>
        <strain evidence="6 7">cv. Jemalong A17</strain>
    </source>
</reference>
<dbReference type="Proteomes" id="UP000002051">
    <property type="component" value="Chromosome 8"/>
</dbReference>
<reference evidence="5 7" key="1">
    <citation type="journal article" date="2011" name="Nature">
        <title>The Medicago genome provides insight into the evolution of rhizobial symbioses.</title>
        <authorList>
            <person name="Young N.D."/>
            <person name="Debelle F."/>
            <person name="Oldroyd G.E."/>
            <person name="Geurts R."/>
            <person name="Cannon S.B."/>
            <person name="Udvardi M.K."/>
            <person name="Benedito V.A."/>
            <person name="Mayer K.F."/>
            <person name="Gouzy J."/>
            <person name="Schoof H."/>
            <person name="Van de Peer Y."/>
            <person name="Proost S."/>
            <person name="Cook D.R."/>
            <person name="Meyers B.C."/>
            <person name="Spannagl M."/>
            <person name="Cheung F."/>
            <person name="De Mita S."/>
            <person name="Krishnakumar V."/>
            <person name="Gundlach H."/>
            <person name="Zhou S."/>
            <person name="Mudge J."/>
            <person name="Bharti A.K."/>
            <person name="Murray J.D."/>
            <person name="Naoumkina M.A."/>
            <person name="Rosen B."/>
            <person name="Silverstein K.A."/>
            <person name="Tang H."/>
            <person name="Rombauts S."/>
            <person name="Zhao P.X."/>
            <person name="Zhou P."/>
            <person name="Barbe V."/>
            <person name="Bardou P."/>
            <person name="Bechner M."/>
            <person name="Bellec A."/>
            <person name="Berger A."/>
            <person name="Berges H."/>
            <person name="Bidwell S."/>
            <person name="Bisseling T."/>
            <person name="Choisne N."/>
            <person name="Couloux A."/>
            <person name="Denny R."/>
            <person name="Deshpande S."/>
            <person name="Dai X."/>
            <person name="Doyle J.J."/>
            <person name="Dudez A.M."/>
            <person name="Farmer A.D."/>
            <person name="Fouteau S."/>
            <person name="Franken C."/>
            <person name="Gibelin C."/>
            <person name="Gish J."/>
            <person name="Goldstein S."/>
            <person name="Gonzalez A.J."/>
            <person name="Green P.J."/>
            <person name="Hallab A."/>
            <person name="Hartog M."/>
            <person name="Hua A."/>
            <person name="Humphray S.J."/>
            <person name="Jeong D.H."/>
            <person name="Jing Y."/>
            <person name="Jocker A."/>
            <person name="Kenton S.M."/>
            <person name="Kim D.J."/>
            <person name="Klee K."/>
            <person name="Lai H."/>
            <person name="Lang C."/>
            <person name="Lin S."/>
            <person name="Macmil S.L."/>
            <person name="Magdelenat G."/>
            <person name="Matthews L."/>
            <person name="McCorrison J."/>
            <person name="Monaghan E.L."/>
            <person name="Mun J.H."/>
            <person name="Najar F.Z."/>
            <person name="Nicholson C."/>
            <person name="Noirot C."/>
            <person name="O'Bleness M."/>
            <person name="Paule C.R."/>
            <person name="Poulain J."/>
            <person name="Prion F."/>
            <person name="Qin B."/>
            <person name="Qu C."/>
            <person name="Retzel E.F."/>
            <person name="Riddle C."/>
            <person name="Sallet E."/>
            <person name="Samain S."/>
            <person name="Samson N."/>
            <person name="Sanders I."/>
            <person name="Saurat O."/>
            <person name="Scarpelli C."/>
            <person name="Schiex T."/>
            <person name="Segurens B."/>
            <person name="Severin A.J."/>
            <person name="Sherrier D.J."/>
            <person name="Shi R."/>
            <person name="Sims S."/>
            <person name="Singer S.R."/>
            <person name="Sinharoy S."/>
            <person name="Sterck L."/>
            <person name="Viollet A."/>
            <person name="Wang B.B."/>
            <person name="Wang K."/>
            <person name="Wang M."/>
            <person name="Wang X."/>
            <person name="Warfsmann J."/>
            <person name="Weissenbach J."/>
            <person name="White D.D."/>
            <person name="White J.D."/>
            <person name="Wiley G.B."/>
            <person name="Wincker P."/>
            <person name="Xing Y."/>
            <person name="Yang L."/>
            <person name="Yao Z."/>
            <person name="Ying F."/>
            <person name="Zhai J."/>
            <person name="Zhou L."/>
            <person name="Zuber A."/>
            <person name="Denarie J."/>
            <person name="Dixon R.A."/>
            <person name="May G.D."/>
            <person name="Schwartz D.C."/>
            <person name="Rogers J."/>
            <person name="Quetier F."/>
            <person name="Town C.D."/>
            <person name="Roe B.A."/>
        </authorList>
    </citation>
    <scope>NUCLEOTIDE SEQUENCE [LARGE SCALE GENOMIC DNA]</scope>
    <source>
        <strain evidence="5">A17</strain>
        <strain evidence="6 7">cv. Jemalong A17</strain>
    </source>
</reference>
<dbReference type="KEGG" id="mtr:11415612"/>
<dbReference type="PANTHER" id="PTHR10366">
    <property type="entry name" value="NAD DEPENDENT EPIMERASE/DEHYDRATASE"/>
    <property type="match status" value="1"/>
</dbReference>
<dbReference type="InterPro" id="IPR001509">
    <property type="entry name" value="Epimerase_deHydtase"/>
</dbReference>
<dbReference type="EnsemblPlants" id="KEH19927">
    <property type="protein sequence ID" value="KEH19927"/>
    <property type="gene ID" value="MTR_8g062440"/>
</dbReference>
<dbReference type="STRING" id="3880.A0A072TRB7"/>
<keyword evidence="2" id="KW-0560">Oxidoreductase</keyword>
<dbReference type="InterPro" id="IPR036291">
    <property type="entry name" value="NAD(P)-bd_dom_sf"/>
</dbReference>
<dbReference type="OrthoDB" id="2735536at2759"/>
<evidence type="ECO:0000256" key="3">
    <source>
        <dbReference type="ARBA" id="ARBA00023445"/>
    </source>
</evidence>
<evidence type="ECO:0000256" key="2">
    <source>
        <dbReference type="ARBA" id="ARBA00023002"/>
    </source>
</evidence>
<evidence type="ECO:0000313" key="7">
    <source>
        <dbReference type="Proteomes" id="UP000002051"/>
    </source>
</evidence>
<keyword evidence="1" id="KW-0521">NADP</keyword>
<accession>A0A072TRB7</accession>
<keyword evidence="7" id="KW-1185">Reference proteome</keyword>
<evidence type="ECO:0000256" key="1">
    <source>
        <dbReference type="ARBA" id="ARBA00022857"/>
    </source>
</evidence>
<dbReference type="Gene3D" id="3.40.50.720">
    <property type="entry name" value="NAD(P)-binding Rossmann-like Domain"/>
    <property type="match status" value="1"/>
</dbReference>
<evidence type="ECO:0000259" key="4">
    <source>
        <dbReference type="Pfam" id="PF01370"/>
    </source>
</evidence>
<dbReference type="InterPro" id="IPR050425">
    <property type="entry name" value="NAD(P)_dehydrat-like"/>
</dbReference>
<evidence type="ECO:0000313" key="6">
    <source>
        <dbReference type="EnsemblPlants" id="KEH19927"/>
    </source>
</evidence>
<sequence length="326" mass="35907">MSGEGKVVCVTGASGFIASWIVKFLLQRGYTVRATVRDPSNPKKVDHLLKLDGAKERLQLFKADLLEEGSFDSVVEGCDGVFHTASPVRFVVNDPQVELIDPALKGTLNVLKSCAKSTSVKRVVLTSSNAAVSFNTRPKNPEVVVDETWFSNPDFCRESKLWYVLSKTLAEAAAWKFVNENNIDMVSLNPTMVAGPLLQPEVNESVEPILNLINGIPFPNKAIGWVNVKDVANAHIHAYEIASASGRCLLAERVVHYSELAMILRDLYPTLPISDKQSTSSSKFVILLAYTTLFHQIGAEPTCIQGMQLNPLNPLIYSYYFGFLPC</sequence>
<feature type="domain" description="NAD-dependent epimerase/dehydratase" evidence="4">
    <location>
        <begin position="8"/>
        <end position="240"/>
    </location>
</feature>
<proteinExistence type="inferred from homology"/>
<comment type="similarity">
    <text evidence="3">Belongs to the NAD(P)-dependent epimerase/dehydratase family. Dihydroflavonol-4-reductase subfamily.</text>
</comment>
<dbReference type="AlphaFoldDB" id="A0A072TRB7"/>
<dbReference type="GO" id="GO:0016616">
    <property type="term" value="F:oxidoreductase activity, acting on the CH-OH group of donors, NAD or NADP as acceptor"/>
    <property type="evidence" value="ECO:0000318"/>
    <property type="project" value="GO_Central"/>
</dbReference>
<gene>
    <name evidence="6" type="primary">11415612</name>
    <name evidence="5" type="ordered locus">MTR_8g062440</name>
</gene>
<dbReference type="EMBL" id="CM001224">
    <property type="protein sequence ID" value="KEH19927.1"/>
    <property type="molecule type" value="Genomic_DNA"/>
</dbReference>
<dbReference type="Pfam" id="PF01370">
    <property type="entry name" value="Epimerase"/>
    <property type="match status" value="1"/>
</dbReference>
<organism evidence="5 7">
    <name type="scientific">Medicago truncatula</name>
    <name type="common">Barrel medic</name>
    <name type="synonym">Medicago tribuloides</name>
    <dbReference type="NCBI Taxonomy" id="3880"/>
    <lineage>
        <taxon>Eukaryota</taxon>
        <taxon>Viridiplantae</taxon>
        <taxon>Streptophyta</taxon>
        <taxon>Embryophyta</taxon>
        <taxon>Tracheophyta</taxon>
        <taxon>Spermatophyta</taxon>
        <taxon>Magnoliopsida</taxon>
        <taxon>eudicotyledons</taxon>
        <taxon>Gunneridae</taxon>
        <taxon>Pentapetalae</taxon>
        <taxon>rosids</taxon>
        <taxon>fabids</taxon>
        <taxon>Fabales</taxon>
        <taxon>Fabaceae</taxon>
        <taxon>Papilionoideae</taxon>
        <taxon>50 kb inversion clade</taxon>
        <taxon>NPAAA clade</taxon>
        <taxon>Hologalegina</taxon>
        <taxon>IRL clade</taxon>
        <taxon>Trifolieae</taxon>
        <taxon>Medicago</taxon>
    </lineage>
</organism>